<keyword evidence="8" id="KW-1185">Reference proteome</keyword>
<dbReference type="Pfam" id="PF26640">
    <property type="entry name" value="DUF8212"/>
    <property type="match status" value="1"/>
</dbReference>
<comment type="caution">
    <text evidence="7">The sequence shown here is derived from an EMBL/GenBank/DDBJ whole genome shotgun (WGS) entry which is preliminary data.</text>
</comment>
<evidence type="ECO:0000313" key="7">
    <source>
        <dbReference type="EMBL" id="KAK1729984.1"/>
    </source>
</evidence>
<evidence type="ECO:0000256" key="2">
    <source>
        <dbReference type="ARBA" id="ARBA00022160"/>
    </source>
</evidence>
<feature type="region of interest" description="Disordered" evidence="3">
    <location>
        <begin position="577"/>
        <end position="599"/>
    </location>
</feature>
<feature type="compositionally biased region" description="Pro residues" evidence="3">
    <location>
        <begin position="796"/>
        <end position="807"/>
    </location>
</feature>
<feature type="compositionally biased region" description="Basic and acidic residues" evidence="3">
    <location>
        <begin position="1078"/>
        <end position="1096"/>
    </location>
</feature>
<feature type="compositionally biased region" description="Basic and acidic residues" evidence="3">
    <location>
        <begin position="942"/>
        <end position="978"/>
    </location>
</feature>
<name>A0AAD9D1D0_GLOAC</name>
<dbReference type="InterPro" id="IPR010730">
    <property type="entry name" value="HET"/>
</dbReference>
<feature type="region of interest" description="Disordered" evidence="3">
    <location>
        <begin position="881"/>
        <end position="978"/>
    </location>
</feature>
<dbReference type="GeneID" id="85393992"/>
<dbReference type="AlphaFoldDB" id="A0AAD9D1D0"/>
<evidence type="ECO:0000313" key="8">
    <source>
        <dbReference type="Proteomes" id="UP001244207"/>
    </source>
</evidence>
<dbReference type="InterPro" id="IPR017862">
    <property type="entry name" value="SKI-int_prot_SKIP"/>
</dbReference>
<dbReference type="InterPro" id="IPR058525">
    <property type="entry name" value="DUF8212"/>
</dbReference>
<feature type="compositionally biased region" description="Basic and acidic residues" evidence="3">
    <location>
        <begin position="768"/>
        <end position="788"/>
    </location>
</feature>
<feature type="compositionally biased region" description="Basic and acidic residues" evidence="3">
    <location>
        <begin position="1123"/>
        <end position="1138"/>
    </location>
</feature>
<feature type="region of interest" description="Disordered" evidence="3">
    <location>
        <begin position="1063"/>
        <end position="1138"/>
    </location>
</feature>
<accession>A0AAD9D1D0</accession>
<evidence type="ECO:0000259" key="4">
    <source>
        <dbReference type="Pfam" id="PF02731"/>
    </source>
</evidence>
<dbReference type="GO" id="GO:0000398">
    <property type="term" value="P:mRNA splicing, via spliceosome"/>
    <property type="evidence" value="ECO:0007669"/>
    <property type="project" value="InterPro"/>
</dbReference>
<sequence length="1138" mass="128868">MWLVNTDSLVLEEVSEPSSIEYAILSHTWADDEVTFQDFQKIKRNEVRHKSGFSKIEKTCELARQRGLHYAWVDTCCIDKSSSVELSEAINSMFSWYKESAVCFVFLSDLPASERLVEKVETTSVFPYAKKTFAACRWFTRGWTLQELIAPSEVEFFDSQWEQFSRKADCLDELERITGIRRLVLESSSNLRQTPIAVKMSWAASRETKRVEDRAYSLLGIFDINMPMIYGEGPKAFRRLQEEISRETNDLSLFAWKGPPPGYAGCQMFRGIFARSPSEFSSSSTLQRSGMRQASPSDFTLTNKGVRFETKLYKHTPGAYVMYLGFSMRENTPVCIVLARTIEGFIRSEPWSLAYEHKWSLSRIHTTFRIHVQKDLEQLESHPEYLWDGFYSTFMSSNPDKSYAARLKFRVHDISSNFNEPFHLTLTLGWASPLQQPFAVLYGSERAAKTKELKIRDVLPGNFPEFVKDNLDWDSSHEDAFENAIWSICTDPQFQATEVQFANKESTALDDGLFTRSAPVATFRVGLETRKDQNGIITYHASLSALKSHRTERRKASPRQPIIMASIAASLASALPKPKYTGEDEEAPSHALQRGPRIVGAGQLDETQIVLKRSGPPPYQQRAGWRPRGPEDFGDGGAFPEIPIAQYPLDMGKKGATTSNALAIQVDGEGKLDYGAIARQGHAENRIVHTSFKDLIPLRQRADAGEIDLSRPSQEEVEATAEKTKNALAALVSGAVAAQKPKTLSVGKRNDPTFVRYTPANQMGDNSTKQDRIMKIVERQRDPMEPPKFKHKKIPRGPPSPPPPVLRSPPRKLTAKDQEDWRIPPPVSNWKNPKGFTVPLDKRLAADGRGLQDVAINDKFAQFSEALYVADRHAREEVRQRAAMQQRLAEKEKAQKEENLRMLAQKAREERAGGGRRDSRSRSRSRSYSGSDSEDSDGSEDSEIREREKARKERMREEERKLRQSRMGAERRVQVMAREQNRDISEKIALGLAKPTQSKETMYDSRLFNQSSGFDSGFNEDNHYDKPLFAAQEAIGSIYNPRANMDDEDDEAAGDKEMAKIQKTSRFGEALGRGTFKGTEDVEAREGPVQFEKDAGDPFNVDKFLSEVEQNSSSKRGYGLQDDDSRQPKRARVDEDDD</sequence>
<dbReference type="Pfam" id="PF06985">
    <property type="entry name" value="HET"/>
    <property type="match status" value="1"/>
</dbReference>
<dbReference type="Proteomes" id="UP001244207">
    <property type="component" value="Unassembled WGS sequence"/>
</dbReference>
<protein>
    <recommendedName>
        <fullName evidence="2">Pre-mRNA-processing protein 45</fullName>
    </recommendedName>
</protein>
<organism evidence="7 8">
    <name type="scientific">Glomerella acutata</name>
    <name type="common">Colletotrichum acutatum</name>
    <dbReference type="NCBI Taxonomy" id="27357"/>
    <lineage>
        <taxon>Eukaryota</taxon>
        <taxon>Fungi</taxon>
        <taxon>Dikarya</taxon>
        <taxon>Ascomycota</taxon>
        <taxon>Pezizomycotina</taxon>
        <taxon>Sordariomycetes</taxon>
        <taxon>Hypocreomycetidae</taxon>
        <taxon>Glomerellales</taxon>
        <taxon>Glomerellaceae</taxon>
        <taxon>Colletotrichum</taxon>
        <taxon>Colletotrichum acutatum species complex</taxon>
    </lineage>
</organism>
<feature type="domain" description="SKI-interacting protein SKIP SNW" evidence="4">
    <location>
        <begin position="754"/>
        <end position="911"/>
    </location>
</feature>
<reference evidence="7" key="1">
    <citation type="submission" date="2021-12" db="EMBL/GenBank/DDBJ databases">
        <title>Comparative genomics, transcriptomics and evolutionary studies reveal genomic signatures of adaptation to plant cell wall in hemibiotrophic fungi.</title>
        <authorList>
            <consortium name="DOE Joint Genome Institute"/>
            <person name="Baroncelli R."/>
            <person name="Diaz J.F."/>
            <person name="Benocci T."/>
            <person name="Peng M."/>
            <person name="Battaglia E."/>
            <person name="Haridas S."/>
            <person name="Andreopoulos W."/>
            <person name="Labutti K."/>
            <person name="Pangilinan J."/>
            <person name="Floch G.L."/>
            <person name="Makela M.R."/>
            <person name="Henrissat B."/>
            <person name="Grigoriev I.V."/>
            <person name="Crouch J.A."/>
            <person name="De Vries R.P."/>
            <person name="Sukno S.A."/>
            <person name="Thon M.R."/>
        </authorList>
    </citation>
    <scope>NUCLEOTIDE SEQUENCE</scope>
    <source>
        <strain evidence="7">CBS 112980</strain>
    </source>
</reference>
<feature type="domain" description="Heterokaryon incompatibility" evidence="5">
    <location>
        <begin position="22"/>
        <end position="147"/>
    </location>
</feature>
<dbReference type="RefSeq" id="XP_060370039.1">
    <property type="nucleotide sequence ID" value="XM_060510093.1"/>
</dbReference>
<evidence type="ECO:0000256" key="1">
    <source>
        <dbReference type="ARBA" id="ARBA00010197"/>
    </source>
</evidence>
<feature type="region of interest" description="Disordered" evidence="3">
    <location>
        <begin position="747"/>
        <end position="834"/>
    </location>
</feature>
<feature type="domain" description="DUF8212" evidence="6">
    <location>
        <begin position="235"/>
        <end position="263"/>
    </location>
</feature>
<evidence type="ECO:0000259" key="6">
    <source>
        <dbReference type="Pfam" id="PF26640"/>
    </source>
</evidence>
<dbReference type="GO" id="GO:0005681">
    <property type="term" value="C:spliceosomal complex"/>
    <property type="evidence" value="ECO:0007669"/>
    <property type="project" value="InterPro"/>
</dbReference>
<gene>
    <name evidence="7" type="ORF">BDZ83DRAFT_647538</name>
</gene>
<dbReference type="EMBL" id="JAHMHS010000009">
    <property type="protein sequence ID" value="KAK1729984.1"/>
    <property type="molecule type" value="Genomic_DNA"/>
</dbReference>
<feature type="compositionally biased region" description="Acidic residues" evidence="3">
    <location>
        <begin position="932"/>
        <end position="941"/>
    </location>
</feature>
<dbReference type="PANTHER" id="PTHR12096">
    <property type="entry name" value="NUCLEAR PROTEIN SKIP-RELATED"/>
    <property type="match status" value="1"/>
</dbReference>
<comment type="similarity">
    <text evidence="1">Belongs to the SNW family.</text>
</comment>
<dbReference type="InterPro" id="IPR004015">
    <property type="entry name" value="SKI-int_prot_SKIP_SNW-dom"/>
</dbReference>
<evidence type="ECO:0000259" key="5">
    <source>
        <dbReference type="Pfam" id="PF06985"/>
    </source>
</evidence>
<proteinExistence type="inferred from homology"/>
<feature type="compositionally biased region" description="Basic and acidic residues" evidence="3">
    <location>
        <begin position="888"/>
        <end position="921"/>
    </location>
</feature>
<evidence type="ECO:0000256" key="3">
    <source>
        <dbReference type="SAM" id="MobiDB-lite"/>
    </source>
</evidence>
<dbReference type="Pfam" id="PF02731">
    <property type="entry name" value="SKIP_SNW"/>
    <property type="match status" value="1"/>
</dbReference>